<evidence type="ECO:0000313" key="5">
    <source>
        <dbReference type="Proteomes" id="UP000183365"/>
    </source>
</evidence>
<proteinExistence type="predicted"/>
<dbReference type="Proteomes" id="UP000183365">
    <property type="component" value="Unassembled WGS sequence"/>
</dbReference>
<dbReference type="AlphaFoldDB" id="A0A1L0B5U7"/>
<sequence length="615" mass="71090">MENNKYQLPLSNFNSNDSYLTMLKDNEDHDHLSDDDLIDNPYVISVNNNFIDTPNNTPNEISLNNYKINSLARITSVNSGSYIPSEDIRSMTPLSNQTSSGNTSRQVSNANLKKMMLMNAHNKTSNLSLSSLNKYKVHDPSLADKNSYADLMSLNTTIPNKTKFQLHLVTSRDEDDDEDDFYYSNNISKITPQLNNSTLMDHHSDTNSNFSMVSSLEQPSPLLKNNDFQKIKPNLGRKYKIKKHYKYIFILSGLPASGKSTLSQNMIQFMTQKYLRGEYSKSILNGDNLINHDSVPRESSTCRSPSSGGTLEVDRHDNNCINTKLKIEIFNAGKIRRSDSYTKTRQMYMMANNSNEDLFSPKNKSKKDVFAKLTLNSLFKNLTNSENDLDMAIFDATNSTRERRKFVVEEIYRQEQALLKNFQTMKNLLDEDDEDTVLEKLEIIPVFLQIMCTNRDFITYNIYNKSFNDDYFDKPFDFAIKDFSKRVIYYSQEYCPITHEEIDELMHHSMKGNKLFFINLENSKNSSYQTNINNEDLKQDVILNGLIDFAKSYNQLPESISYVNKVESFYTNKSIQSSDNVKVLKQFLNNEYFEKLNRNLRKTCKEFGIDVPSVK</sequence>
<dbReference type="PANTHER" id="PTHR10606:SF1">
    <property type="entry name" value="6-PHOSPHOFRUCTO-2-KINASE 2"/>
    <property type="match status" value="1"/>
</dbReference>
<dbReference type="Gene3D" id="3.40.50.300">
    <property type="entry name" value="P-loop containing nucleotide triphosphate hydrolases"/>
    <property type="match status" value="1"/>
</dbReference>
<evidence type="ECO:0000259" key="3">
    <source>
        <dbReference type="Pfam" id="PF01591"/>
    </source>
</evidence>
<dbReference type="GO" id="GO:0005829">
    <property type="term" value="C:cytosol"/>
    <property type="evidence" value="ECO:0007669"/>
    <property type="project" value="TreeGrafter"/>
</dbReference>
<dbReference type="InterPro" id="IPR003094">
    <property type="entry name" value="6Pfruct_kin"/>
</dbReference>
<dbReference type="PANTHER" id="PTHR10606">
    <property type="entry name" value="6-PHOSPHOFRUCTO-2-KINASE/FRUCTOSE-2,6-BISPHOSPHATASE"/>
    <property type="match status" value="1"/>
</dbReference>
<dbReference type="GO" id="GO:0003873">
    <property type="term" value="F:6-phosphofructo-2-kinase activity"/>
    <property type="evidence" value="ECO:0007669"/>
    <property type="project" value="InterPro"/>
</dbReference>
<dbReference type="GO" id="GO:0005524">
    <property type="term" value="F:ATP binding"/>
    <property type="evidence" value="ECO:0007669"/>
    <property type="project" value="UniProtKB-KW"/>
</dbReference>
<feature type="domain" description="6-phosphofructo-2-kinase" evidence="3">
    <location>
        <begin position="325"/>
        <end position="521"/>
    </location>
</feature>
<dbReference type="VEuPathDB" id="FungiDB:HGUI_03388"/>
<keyword evidence="1" id="KW-0547">Nucleotide-binding</keyword>
<keyword evidence="2" id="KW-0067">ATP-binding</keyword>
<evidence type="ECO:0000256" key="2">
    <source>
        <dbReference type="ARBA" id="ARBA00022840"/>
    </source>
</evidence>
<organism evidence="4 5">
    <name type="scientific">Hanseniaspora guilliermondii</name>
    <dbReference type="NCBI Taxonomy" id="56406"/>
    <lineage>
        <taxon>Eukaryota</taxon>
        <taxon>Fungi</taxon>
        <taxon>Dikarya</taxon>
        <taxon>Ascomycota</taxon>
        <taxon>Saccharomycotina</taxon>
        <taxon>Saccharomycetes</taxon>
        <taxon>Saccharomycodales</taxon>
        <taxon>Saccharomycodaceae</taxon>
        <taxon>Hanseniaspora</taxon>
    </lineage>
</organism>
<dbReference type="InterPro" id="IPR027417">
    <property type="entry name" value="P-loop_NTPase"/>
</dbReference>
<dbReference type="OrthoDB" id="3972530at2759"/>
<protein>
    <recommendedName>
        <fullName evidence="3">6-phosphofructo-2-kinase domain-containing protein</fullName>
    </recommendedName>
</protein>
<keyword evidence="5" id="KW-1185">Reference proteome</keyword>
<dbReference type="GO" id="GO:0004331">
    <property type="term" value="F:fructose-2,6-bisphosphate 2-phosphatase activity"/>
    <property type="evidence" value="ECO:0007669"/>
    <property type="project" value="TreeGrafter"/>
</dbReference>
<name>A0A1L0B5U7_9ASCO</name>
<gene>
    <name evidence="4" type="ORF">HGUI_03388</name>
</gene>
<accession>A0A1L0B5U7</accession>
<dbReference type="EMBL" id="FQNF01000084">
    <property type="protein sequence ID" value="SGZ41188.1"/>
    <property type="molecule type" value="Genomic_DNA"/>
</dbReference>
<dbReference type="GO" id="GO:0006003">
    <property type="term" value="P:fructose 2,6-bisphosphate metabolic process"/>
    <property type="evidence" value="ECO:0007669"/>
    <property type="project" value="InterPro"/>
</dbReference>
<dbReference type="SUPFAM" id="SSF52540">
    <property type="entry name" value="P-loop containing nucleoside triphosphate hydrolases"/>
    <property type="match status" value="1"/>
</dbReference>
<dbReference type="GO" id="GO:0006000">
    <property type="term" value="P:fructose metabolic process"/>
    <property type="evidence" value="ECO:0007669"/>
    <property type="project" value="InterPro"/>
</dbReference>
<dbReference type="InterPro" id="IPR013079">
    <property type="entry name" value="6Phosfructo_kin"/>
</dbReference>
<evidence type="ECO:0000313" key="4">
    <source>
        <dbReference type="EMBL" id="SGZ41188.1"/>
    </source>
</evidence>
<reference evidence="5" key="1">
    <citation type="submission" date="2016-11" db="EMBL/GenBank/DDBJ databases">
        <authorList>
            <person name="Guldener U."/>
        </authorList>
    </citation>
    <scope>NUCLEOTIDE SEQUENCE [LARGE SCALE GENOMIC DNA]</scope>
</reference>
<dbReference type="Pfam" id="PF01591">
    <property type="entry name" value="6PF2K"/>
    <property type="match status" value="1"/>
</dbReference>
<evidence type="ECO:0000256" key="1">
    <source>
        <dbReference type="ARBA" id="ARBA00022741"/>
    </source>
</evidence>